<feature type="coiled-coil region" evidence="1">
    <location>
        <begin position="423"/>
        <end position="473"/>
    </location>
</feature>
<feature type="region of interest" description="Disordered" evidence="2">
    <location>
        <begin position="178"/>
        <end position="204"/>
    </location>
</feature>
<keyword evidence="1" id="KW-0175">Coiled coil</keyword>
<dbReference type="PANTHER" id="PTHR34649">
    <property type="entry name" value="CILIA- AND FLAGELLA-ASSOCIATED PROTEIN 99"/>
    <property type="match status" value="1"/>
</dbReference>
<feature type="coiled-coil region" evidence="1">
    <location>
        <begin position="571"/>
        <end position="602"/>
    </location>
</feature>
<evidence type="ECO:0000313" key="3">
    <source>
        <dbReference type="EMBL" id="CAB3230279.1"/>
    </source>
</evidence>
<protein>
    <submittedName>
        <fullName evidence="3">RSP4/6 uncharacterized protein LOC100183762</fullName>
    </submittedName>
</protein>
<dbReference type="AlphaFoldDB" id="A0A6F9D8G1"/>
<organism evidence="3">
    <name type="scientific">Phallusia mammillata</name>
    <dbReference type="NCBI Taxonomy" id="59560"/>
    <lineage>
        <taxon>Eukaryota</taxon>
        <taxon>Metazoa</taxon>
        <taxon>Chordata</taxon>
        <taxon>Tunicata</taxon>
        <taxon>Ascidiacea</taxon>
        <taxon>Phlebobranchia</taxon>
        <taxon>Ascidiidae</taxon>
        <taxon>Phallusia</taxon>
    </lineage>
</organism>
<proteinExistence type="evidence at transcript level"/>
<name>A0A6F9D8G1_9ASCI</name>
<reference evidence="3" key="1">
    <citation type="submission" date="2020-04" db="EMBL/GenBank/DDBJ databases">
        <authorList>
            <person name="Neveu A P."/>
        </authorList>
    </citation>
    <scope>NUCLEOTIDE SEQUENCE</scope>
    <source>
        <tissue evidence="3">Whole embryo</tissue>
    </source>
</reference>
<gene>
    <name evidence="3" type="primary">Cfap99</name>
</gene>
<evidence type="ECO:0000256" key="2">
    <source>
        <dbReference type="SAM" id="MobiDB-lite"/>
    </source>
</evidence>
<dbReference type="EMBL" id="LR783882">
    <property type="protein sequence ID" value="CAB3230279.1"/>
    <property type="molecule type" value="mRNA"/>
</dbReference>
<dbReference type="PANTHER" id="PTHR34649:SF1">
    <property type="entry name" value="CILIA- AND FLAGELLA-ASSOCIATED PROTEIN 99"/>
    <property type="match status" value="1"/>
</dbReference>
<evidence type="ECO:0000256" key="1">
    <source>
        <dbReference type="SAM" id="Coils"/>
    </source>
</evidence>
<sequence length="657" mass="77541">MLQYKELLELCVVALNNFNNQNQSVEEYIKTFLKHQQSLDDGDHMFLVEVFSGCVQYRKLLGVVVDGFYVTDGKNSLRSDSSLYSVLCYLLIFRLDELGIGHFRKFLNTQNVNKMYKFLKFFLDDKNFKSWVHDEWCKQYDSIFVEQEIVSSIEKWKCDLDGILLYLEDIINNKISNKQRSKTPTNPRPFKLTDPKPRSIPLPEKIPKLKKSKPVPMHIYKEPTEAKVIESIREENRLKATEKLLEANEYQFQCANPEKTLKTKAIVQQIIEDEEKKLKFNKKHAQVIPKHVVENRPIKMNAAAILREGSLFQKKEKRELEKLDKLLNGAKDATEFLDWQKSMQQKDKDTQLSEMEQRKVQGKISHEEAILARQNQIKQNQEKVSQLKLETAEMMQEYLALRLDEEKQMRTLVEQIIQGHHNAHEAKNKLQQYKRRIVQEVNAESREMMKRALEEAEEEMRRKTQLIQQIRAMESIPSIRHKLVDLTSTAGHALLSEMSIAELRERLCLLRDAEKHEEEKRRDAILKDKQCKNEKLMETLARISTHRNELSKAASIRFEEQQRVAREQQEKIRQDKTIQDLHDQLQQKKEERLRRAEELAVKPNAKSAARTRSLIREKKNLENTRWRQLEMGQQRMAEMRAKSANPDKTSKKQLFSF</sequence>
<accession>A0A6F9D8G1</accession>
<feature type="region of interest" description="Disordered" evidence="2">
    <location>
        <begin position="636"/>
        <end position="657"/>
    </location>
</feature>
<dbReference type="InterPro" id="IPR039341">
    <property type="entry name" value="CFAP99"/>
</dbReference>